<dbReference type="InterPro" id="IPR050834">
    <property type="entry name" value="Glycosyltransf_2"/>
</dbReference>
<gene>
    <name evidence="3" type="ORF">JKP34_07030</name>
</gene>
<dbReference type="Gene3D" id="3.90.550.10">
    <property type="entry name" value="Spore Coat Polysaccharide Biosynthesis Protein SpsA, Chain A"/>
    <property type="match status" value="1"/>
</dbReference>
<feature type="transmembrane region" description="Helical" evidence="1">
    <location>
        <begin position="291"/>
        <end position="311"/>
    </location>
</feature>
<evidence type="ECO:0000313" key="4">
    <source>
        <dbReference type="Proteomes" id="UP000642920"/>
    </source>
</evidence>
<dbReference type="AlphaFoldDB" id="A0A937AEE6"/>
<keyword evidence="4" id="KW-1185">Reference proteome</keyword>
<name>A0A937AEE6_9BACT</name>
<dbReference type="RefSeq" id="WP_201919093.1">
    <property type="nucleotide sequence ID" value="NZ_JAERQG010000001.1"/>
</dbReference>
<keyword evidence="1" id="KW-0812">Transmembrane</keyword>
<dbReference type="InterPro" id="IPR001173">
    <property type="entry name" value="Glyco_trans_2-like"/>
</dbReference>
<evidence type="ECO:0000259" key="2">
    <source>
        <dbReference type="Pfam" id="PF00535"/>
    </source>
</evidence>
<dbReference type="EMBL" id="JAERQG010000001">
    <property type="protein sequence ID" value="MBL0764999.1"/>
    <property type="molecule type" value="Genomic_DNA"/>
</dbReference>
<dbReference type="Proteomes" id="UP000642920">
    <property type="component" value="Unassembled WGS sequence"/>
</dbReference>
<feature type="transmembrane region" description="Helical" evidence="1">
    <location>
        <begin position="238"/>
        <end position="256"/>
    </location>
</feature>
<proteinExistence type="predicted"/>
<dbReference type="PANTHER" id="PTHR43685:SF2">
    <property type="entry name" value="GLYCOSYLTRANSFERASE 2-LIKE DOMAIN-CONTAINING PROTEIN"/>
    <property type="match status" value="1"/>
</dbReference>
<organism evidence="3 4">
    <name type="scientific">Marivirga atlantica</name>
    <dbReference type="NCBI Taxonomy" id="1548457"/>
    <lineage>
        <taxon>Bacteria</taxon>
        <taxon>Pseudomonadati</taxon>
        <taxon>Bacteroidota</taxon>
        <taxon>Cytophagia</taxon>
        <taxon>Cytophagales</taxon>
        <taxon>Marivirgaceae</taxon>
        <taxon>Marivirga</taxon>
    </lineage>
</organism>
<dbReference type="PANTHER" id="PTHR43685">
    <property type="entry name" value="GLYCOSYLTRANSFERASE"/>
    <property type="match status" value="1"/>
</dbReference>
<reference evidence="3" key="1">
    <citation type="submission" date="2021-01" db="EMBL/GenBank/DDBJ databases">
        <title>Marivirga sp. nov., isolated from intertidal surface sediments.</title>
        <authorList>
            <person name="Zhang M."/>
        </authorList>
    </citation>
    <scope>NUCLEOTIDE SEQUENCE</scope>
    <source>
        <strain evidence="3">SM1354</strain>
    </source>
</reference>
<dbReference type="SUPFAM" id="SSF53448">
    <property type="entry name" value="Nucleotide-diphospho-sugar transferases"/>
    <property type="match status" value="1"/>
</dbReference>
<feature type="transmembrane region" description="Helical" evidence="1">
    <location>
        <begin position="262"/>
        <end position="284"/>
    </location>
</feature>
<comment type="caution">
    <text evidence="3">The sequence shown here is derived from an EMBL/GenBank/DDBJ whole genome shotgun (WGS) entry which is preliminary data.</text>
</comment>
<evidence type="ECO:0000313" key="3">
    <source>
        <dbReference type="EMBL" id="MBL0764999.1"/>
    </source>
</evidence>
<evidence type="ECO:0000256" key="1">
    <source>
        <dbReference type="SAM" id="Phobius"/>
    </source>
</evidence>
<dbReference type="InterPro" id="IPR029044">
    <property type="entry name" value="Nucleotide-diphossugar_trans"/>
</dbReference>
<keyword evidence="1" id="KW-0472">Membrane</keyword>
<protein>
    <submittedName>
        <fullName evidence="3">Glycosyltransferase</fullName>
    </submittedName>
</protein>
<keyword evidence="1" id="KW-1133">Transmembrane helix</keyword>
<accession>A0A937AEE6</accession>
<dbReference type="Pfam" id="PF00535">
    <property type="entry name" value="Glycos_transf_2"/>
    <property type="match status" value="1"/>
</dbReference>
<sequence length="328" mass="37488">MRFYSVIIPVYNRPNEVDELLESLTKQQFTNFEVLIVEDGSTEKCEKVCEKFTDQLNLQYYFKENSGQGFSRNFGFEKAKGDYFIVFDSDCIIPEDYFEVVEKALDEHSWDAFGGPDAALDTFTTTQKAISYSMTSFFTTGGIRGGKVQVGTFRPRSFNMGISKEVFDKTGGYLITRMAEDLEFSIRIEKAGFKMGLIPDAKVYHKRRTSLAQFYKQLFFFGRGRINIFRFYKSELKLMHFFPLAFTLGLIAVPFIKSYNNAIGNVALGLFLFYSVMIFADALFRSNSFKVAFLSIAAAFTQLIAYGLGFLKELFTFIVQPKPSGLNR</sequence>
<feature type="domain" description="Glycosyltransferase 2-like" evidence="2">
    <location>
        <begin position="5"/>
        <end position="166"/>
    </location>
</feature>